<name>A0A973ZZM2_9BRAD</name>
<evidence type="ECO:0000313" key="4">
    <source>
        <dbReference type="Proteomes" id="UP001432046"/>
    </source>
</evidence>
<keyword evidence="2" id="KW-0503">Monooxygenase</keyword>
<evidence type="ECO:0000313" key="2">
    <source>
        <dbReference type="EMBL" id="NVI42597.1"/>
    </source>
</evidence>
<dbReference type="EMBL" id="JAAOLE020000001">
    <property type="protein sequence ID" value="NVI42597.1"/>
    <property type="molecule type" value="Genomic_DNA"/>
</dbReference>
<dbReference type="GO" id="GO:0004497">
    <property type="term" value="F:monooxygenase activity"/>
    <property type="evidence" value="ECO:0007669"/>
    <property type="project" value="UniProtKB-KW"/>
</dbReference>
<dbReference type="EC" id="1.14.-.-" evidence="3"/>
<dbReference type="SUPFAM" id="SSF54909">
    <property type="entry name" value="Dimeric alpha+beta barrel"/>
    <property type="match status" value="1"/>
</dbReference>
<organism evidence="2">
    <name type="scientific">Bradyrhizobium septentrionale</name>
    <dbReference type="NCBI Taxonomy" id="1404411"/>
    <lineage>
        <taxon>Bacteria</taxon>
        <taxon>Pseudomonadati</taxon>
        <taxon>Pseudomonadota</taxon>
        <taxon>Alphaproteobacteria</taxon>
        <taxon>Hyphomicrobiales</taxon>
        <taxon>Nitrobacteraceae</taxon>
        <taxon>Bradyrhizobium</taxon>
    </lineage>
</organism>
<reference evidence="3" key="2">
    <citation type="journal article" date="2021" name="Int. J. Syst. Evol. Microbiol.">
        <title>Bradyrhizobium septentrionale sp. nov. (sv. septentrionale) and Bradyrhizobium quebecense sp. nov. (sv. septentrionale) associated with legumes native to Canada possess rearranged symbiosis genes and numerous insertion sequences.</title>
        <authorList>
            <person name="Bromfield E.S.P."/>
            <person name="Cloutier S."/>
        </authorList>
    </citation>
    <scope>NUCLEOTIDE SEQUENCE</scope>
    <source>
        <strain evidence="3">5S5</strain>
    </source>
</reference>
<dbReference type="RefSeq" id="WP_166210072.1">
    <property type="nucleotide sequence ID" value="NZ_CP088285.1"/>
</dbReference>
<reference evidence="2" key="1">
    <citation type="submission" date="2020-06" db="EMBL/GenBank/DDBJ databases">
        <title>Whole Genome Sequence of Bradyrhizobium sp. Strain 1S1.</title>
        <authorList>
            <person name="Bromfield E.S.P."/>
            <person name="Cloutier S."/>
        </authorList>
    </citation>
    <scope>NUCLEOTIDE SEQUENCE [LARGE SCALE GENOMIC DNA]</scope>
    <source>
        <strain evidence="2">1S1</strain>
    </source>
</reference>
<dbReference type="Proteomes" id="UP001432046">
    <property type="component" value="Chromosome"/>
</dbReference>
<reference evidence="3" key="3">
    <citation type="submission" date="2024-03" db="EMBL/GenBank/DDBJ databases">
        <authorList>
            <person name="Bromfield E.S.P."/>
            <person name="Cloutier S."/>
        </authorList>
    </citation>
    <scope>NUCLEOTIDE SEQUENCE</scope>
    <source>
        <strain evidence="3">5S5</strain>
    </source>
</reference>
<gene>
    <name evidence="2" type="ORF">HAP48_005680</name>
    <name evidence="3" type="ORF">WDK88_07820</name>
</gene>
<sequence>MFSVIFEVHPNDGRKDDYLEQAKHLKPILETVDGFIDNERFESRLRPGWILSHSTWRDEKSVVRWRTEGEHHAVQEKGRFEIFSDYFLRIGDITADTAPPAGIPVREQRFDETEVGTSKIATFTEITPAKGATFATQIDLLPAYLGLDINNGDVTDHDIWSSIHNPGKIALLIGWTNAGAAGNWQPKRIEGIESLRHRMVRVVRTYGRFDRREAPQFYPDVKGRETKHAVIARKAAGAAG</sequence>
<dbReference type="AlphaFoldDB" id="A0A973ZZM2"/>
<dbReference type="PROSITE" id="PS51725">
    <property type="entry name" value="ABM"/>
    <property type="match status" value="1"/>
</dbReference>
<proteinExistence type="predicted"/>
<dbReference type="InterPro" id="IPR011008">
    <property type="entry name" value="Dimeric_a/b-barrel"/>
</dbReference>
<keyword evidence="4" id="KW-1185">Reference proteome</keyword>
<protein>
    <submittedName>
        <fullName evidence="2">Antibiotic biosynthesis monooxygenase</fullName>
        <ecNumber evidence="3">1.14.-.-</ecNumber>
    </submittedName>
</protein>
<dbReference type="Pfam" id="PF03992">
    <property type="entry name" value="ABM"/>
    <property type="match status" value="1"/>
</dbReference>
<dbReference type="EMBL" id="CP147711">
    <property type="protein sequence ID" value="WXC81520.1"/>
    <property type="molecule type" value="Genomic_DNA"/>
</dbReference>
<evidence type="ECO:0000313" key="3">
    <source>
        <dbReference type="EMBL" id="WXC81520.1"/>
    </source>
</evidence>
<dbReference type="PANTHER" id="PTHR37811">
    <property type="entry name" value="BLL5343 PROTEIN"/>
    <property type="match status" value="1"/>
</dbReference>
<feature type="domain" description="ABM" evidence="1">
    <location>
        <begin position="2"/>
        <end position="90"/>
    </location>
</feature>
<dbReference type="Gene3D" id="3.30.70.100">
    <property type="match status" value="1"/>
</dbReference>
<accession>A0A973ZZM2</accession>
<dbReference type="PANTHER" id="PTHR37811:SF2">
    <property type="entry name" value="ABM DOMAIN-CONTAINING PROTEIN"/>
    <property type="match status" value="1"/>
</dbReference>
<keyword evidence="3" id="KW-0560">Oxidoreductase</keyword>
<dbReference type="InterPro" id="IPR052936">
    <property type="entry name" value="Jasmonate_Hydroxylase-like"/>
</dbReference>
<evidence type="ECO:0000259" key="1">
    <source>
        <dbReference type="PROSITE" id="PS51725"/>
    </source>
</evidence>
<dbReference type="InterPro" id="IPR007138">
    <property type="entry name" value="ABM_dom"/>
</dbReference>